<name>A0ABY3S3Y0_9ENTR</name>
<sequence>MESCNKNKQHTDYEGNMEKYKTALPINKAI</sequence>
<protein>
    <submittedName>
        <fullName evidence="1">Uncharacterized protein</fullName>
    </submittedName>
</protein>
<proteinExistence type="predicted"/>
<evidence type="ECO:0000313" key="2">
    <source>
        <dbReference type="Proteomes" id="UP001199659"/>
    </source>
</evidence>
<gene>
    <name evidence="1" type="ORF">G163CM_15170</name>
</gene>
<dbReference type="EMBL" id="CP087880">
    <property type="protein sequence ID" value="UGS40818.1"/>
    <property type="molecule type" value="Genomic_DNA"/>
</dbReference>
<reference evidence="1 2" key="1">
    <citation type="journal article" date="2022" name="Int. J. Syst. Evol. Microbiol.">
        <title>Pseudocitrobacter corydidari sp. nov., isolated from the Asian emerald cockroach Corydidarum magnifica.</title>
        <authorList>
            <person name="Guzman J."/>
            <person name="Poehlein A."/>
            <person name="Glaeser S.P."/>
            <person name="Schwengers O."/>
            <person name="Blom J."/>
            <person name="Hollensteiner J."/>
            <person name="Kampfer P."/>
            <person name="Vilcinskas A."/>
        </authorList>
    </citation>
    <scope>NUCLEOTIDE SEQUENCE [LARGE SCALE GENOMIC DNA]</scope>
    <source>
        <strain evidence="1">G163CM</strain>
    </source>
</reference>
<keyword evidence="2" id="KW-1185">Reference proteome</keyword>
<dbReference type="Proteomes" id="UP001199659">
    <property type="component" value="Chromosome"/>
</dbReference>
<accession>A0ABY3S3Y0</accession>
<organism evidence="1 2">
    <name type="scientific">Pseudocitrobacter corydidari</name>
    <dbReference type="NCBI Taxonomy" id="2891570"/>
    <lineage>
        <taxon>Bacteria</taxon>
        <taxon>Pseudomonadati</taxon>
        <taxon>Pseudomonadota</taxon>
        <taxon>Gammaproteobacteria</taxon>
        <taxon>Enterobacterales</taxon>
        <taxon>Enterobacteriaceae</taxon>
        <taxon>Pseudocitrobacter</taxon>
    </lineage>
</organism>
<evidence type="ECO:0000313" key="1">
    <source>
        <dbReference type="EMBL" id="UGS40818.1"/>
    </source>
</evidence>